<gene>
    <name evidence="1" type="ORF">ACFQZW_12970</name>
</gene>
<protein>
    <submittedName>
        <fullName evidence="1">Uncharacterized protein</fullName>
    </submittedName>
</protein>
<organism evidence="1 2">
    <name type="scientific">Lutibacter aestuarii</name>
    <dbReference type="NCBI Taxonomy" id="861111"/>
    <lineage>
        <taxon>Bacteria</taxon>
        <taxon>Pseudomonadati</taxon>
        <taxon>Bacteroidota</taxon>
        <taxon>Flavobacteriia</taxon>
        <taxon>Flavobacteriales</taxon>
        <taxon>Flavobacteriaceae</taxon>
        <taxon>Lutibacter</taxon>
    </lineage>
</organism>
<evidence type="ECO:0000313" key="2">
    <source>
        <dbReference type="Proteomes" id="UP001597032"/>
    </source>
</evidence>
<keyword evidence="2" id="KW-1185">Reference proteome</keyword>
<sequence>MKAIEYFKKYKEKLKEPNEMDSELDHKYYCVVSSLMDFFNEVKTIQLARKAKSDSAMIAIMNEQNLKANSFVKMVNLEYNLGIRKDAFKDFIKDQMPDLAKMIAWN</sequence>
<accession>A0ABW2ZAL6</accession>
<dbReference type="RefSeq" id="WP_386783552.1">
    <property type="nucleotide sequence ID" value="NZ_JBHTIC010000020.1"/>
</dbReference>
<comment type="caution">
    <text evidence="1">The sequence shown here is derived from an EMBL/GenBank/DDBJ whole genome shotgun (WGS) entry which is preliminary data.</text>
</comment>
<evidence type="ECO:0000313" key="1">
    <source>
        <dbReference type="EMBL" id="MFD0762996.1"/>
    </source>
</evidence>
<dbReference type="EMBL" id="JBHTIC010000020">
    <property type="protein sequence ID" value="MFD0762996.1"/>
    <property type="molecule type" value="Genomic_DNA"/>
</dbReference>
<proteinExistence type="predicted"/>
<reference evidence="2" key="1">
    <citation type="journal article" date="2019" name="Int. J. Syst. Evol. Microbiol.">
        <title>The Global Catalogue of Microorganisms (GCM) 10K type strain sequencing project: providing services to taxonomists for standard genome sequencing and annotation.</title>
        <authorList>
            <consortium name="The Broad Institute Genomics Platform"/>
            <consortium name="The Broad Institute Genome Sequencing Center for Infectious Disease"/>
            <person name="Wu L."/>
            <person name="Ma J."/>
        </authorList>
    </citation>
    <scope>NUCLEOTIDE SEQUENCE [LARGE SCALE GENOMIC DNA]</scope>
    <source>
        <strain evidence="2">CCUG 60022</strain>
    </source>
</reference>
<dbReference type="Proteomes" id="UP001597032">
    <property type="component" value="Unassembled WGS sequence"/>
</dbReference>
<name>A0ABW2ZAL6_9FLAO</name>